<evidence type="ECO:0000313" key="2">
    <source>
        <dbReference type="EMBL" id="CAB0038025.1"/>
    </source>
</evidence>
<protein>
    <submittedName>
        <fullName evidence="2">Uncharacterized protein</fullName>
    </submittedName>
</protein>
<reference evidence="2 3" key="1">
    <citation type="submission" date="2020-02" db="EMBL/GenBank/DDBJ databases">
        <authorList>
            <person name="Ferguson B K."/>
        </authorList>
    </citation>
    <scope>NUCLEOTIDE SEQUENCE [LARGE SCALE GENOMIC DNA]</scope>
</reference>
<feature type="region of interest" description="Disordered" evidence="1">
    <location>
        <begin position="124"/>
        <end position="187"/>
    </location>
</feature>
<keyword evidence="3" id="KW-1185">Reference proteome</keyword>
<dbReference type="EMBL" id="CADCXV010000885">
    <property type="protein sequence ID" value="CAB0038025.1"/>
    <property type="molecule type" value="Genomic_DNA"/>
</dbReference>
<proteinExistence type="predicted"/>
<feature type="compositionally biased region" description="Polar residues" evidence="1">
    <location>
        <begin position="126"/>
        <end position="144"/>
    </location>
</feature>
<evidence type="ECO:0000256" key="1">
    <source>
        <dbReference type="SAM" id="MobiDB-lite"/>
    </source>
</evidence>
<feature type="region of interest" description="Disordered" evidence="1">
    <location>
        <begin position="369"/>
        <end position="394"/>
    </location>
</feature>
<accession>A0A6H5IMH6</accession>
<dbReference type="Proteomes" id="UP000479190">
    <property type="component" value="Unassembled WGS sequence"/>
</dbReference>
<dbReference type="AlphaFoldDB" id="A0A6H5IMH6"/>
<evidence type="ECO:0000313" key="3">
    <source>
        <dbReference type="Proteomes" id="UP000479190"/>
    </source>
</evidence>
<feature type="region of interest" description="Disordered" evidence="1">
    <location>
        <begin position="218"/>
        <end position="252"/>
    </location>
</feature>
<organism evidence="2 3">
    <name type="scientific">Trichogramma brassicae</name>
    <dbReference type="NCBI Taxonomy" id="86971"/>
    <lineage>
        <taxon>Eukaryota</taxon>
        <taxon>Metazoa</taxon>
        <taxon>Ecdysozoa</taxon>
        <taxon>Arthropoda</taxon>
        <taxon>Hexapoda</taxon>
        <taxon>Insecta</taxon>
        <taxon>Pterygota</taxon>
        <taxon>Neoptera</taxon>
        <taxon>Endopterygota</taxon>
        <taxon>Hymenoptera</taxon>
        <taxon>Apocrita</taxon>
        <taxon>Proctotrupomorpha</taxon>
        <taxon>Chalcidoidea</taxon>
        <taxon>Trichogrammatidae</taxon>
        <taxon>Trichogramma</taxon>
    </lineage>
</organism>
<gene>
    <name evidence="2" type="ORF">TBRA_LOCUS9820</name>
</gene>
<feature type="compositionally biased region" description="Low complexity" evidence="1">
    <location>
        <begin position="166"/>
        <end position="182"/>
    </location>
</feature>
<dbReference type="OrthoDB" id="7698403at2759"/>
<name>A0A6H5IMH6_9HYME</name>
<sequence length="404" mass="44427">MKSIVLRTIDAYLEYSICLKYDCTSILLNGAFCIRTIINQQENGSVRFYKSYVTSDQRNDIVDLHTLADRLWCVICDLPISLMNITGIEIDGLVRIYRVHCQICDEVWGVPTSTHCRDYIRKPSKSVANDSDSSPAPSTSQENGSSSAADDSDSSPAPSTSQENGSSSVADDSDSSAAPSTSQGIGSNIMGREYDRVIMIAPLKFKIVSSPSKALTATTGAASTSAASTSTASTSATTASTSAAETSTEAPKVENKVEGVYKRVEGRFIIDIEWLAKKLWCDKCRLPLSLRHVLKFRVDGLVVIFRVHCRECGAEVEAETSSTEDRVNRYKINEQAVKGIIAHTKEMMDKVFEIMDLLPIPTELELFEPSRQENPRPVEAGEENAENPRPEEARGEIVKFQLVF</sequence>
<feature type="compositionally biased region" description="Low complexity" evidence="1">
    <location>
        <begin position="145"/>
        <end position="159"/>
    </location>
</feature>
<feature type="compositionally biased region" description="Low complexity" evidence="1">
    <location>
        <begin position="218"/>
        <end position="250"/>
    </location>
</feature>